<dbReference type="RefSeq" id="XP_027104811.1">
    <property type="nucleotide sequence ID" value="XM_027249010.2"/>
</dbReference>
<dbReference type="AlphaFoldDB" id="A0A6P6VQ75"/>
<evidence type="ECO:0000313" key="1">
    <source>
        <dbReference type="Proteomes" id="UP001652660"/>
    </source>
</evidence>
<reference evidence="1" key="1">
    <citation type="journal article" date="2025" name="Foods">
        <title>Unveiling the Microbial Signatures of Arabica Coffee Cherries: Insights into Ripeness Specific Diversity, Functional Traits, and Implications for Quality and Safety.</title>
        <authorList>
            <consortium name="RefSeq"/>
            <person name="Tenea G.N."/>
            <person name="Cifuentes V."/>
            <person name="Reyes P."/>
            <person name="Cevallos-Vallejos M."/>
        </authorList>
    </citation>
    <scope>NUCLEOTIDE SEQUENCE [LARGE SCALE GENOMIC DNA]</scope>
</reference>
<proteinExistence type="predicted"/>
<reference evidence="2" key="2">
    <citation type="submission" date="2025-08" db="UniProtKB">
        <authorList>
            <consortium name="RefSeq"/>
        </authorList>
    </citation>
    <scope>IDENTIFICATION</scope>
    <source>
        <tissue evidence="2">Leaves</tissue>
    </source>
</reference>
<protein>
    <submittedName>
        <fullName evidence="2">Uncharacterized protein isoform X1</fullName>
    </submittedName>
</protein>
<dbReference type="OrthoDB" id="1747687at2759"/>
<keyword evidence="1" id="KW-1185">Reference proteome</keyword>
<accession>A0A6P6VQ75</accession>
<evidence type="ECO:0000313" key="2">
    <source>
        <dbReference type="RefSeq" id="XP_027104811.1"/>
    </source>
</evidence>
<sequence length="732" mass="83558">MAGFSSSNDEERHCPKLDAERNRFGEKIRHLIEYDKKHELVELLKSQSDIAEECFDRKGLPLSSFILTHCLQFRALNCTEALFEGETGVTLNLDELGVSPLHTAAALLWPKFTKYCLKCGWCADAKVPNRGTDYDGLLPIDYALFAVRRRVYWTQEQSLYLLICELTGEGMIEATQTMRLLIEKMSESNVSEVICRYGAEAKIIELATLLILSTDRKYIRVDDLYMPSSYVSSVDRMTLRQFVVNEIVMLENKLHNLVLVDSYSLAKCKEMKKSMMSILMLLEIFQRTHRLIAIAVSMAEQTFPSTAAGIGRVFEDSGFKLSGQETSYLFKPLKLDIPELRMQPSSEEQLPGLHSYFRSGLPELDSFETMPNFGWDESDPEHQKLLPMRAAIEKLCSGANISQWTPKESTLKLVIMLFLLKMKETWETASSLAQNLEKINEISCCYAKEGKLIELSIVLLVAREKVMRPIVFQIRGEKCMRSMTLLQFINSELAQAIDLECRLTGRKTKLEEELDKLCKQRKLNMMSALELLEIFEKAGTALQKYFWSERGNVQREKVIKDVCMLLSEAGFDLKEEEIELHDTVDSSIEVEQQNEALQDPHKSSDVLQDLSKIDEMATERGCQRQHLTRQSYVLPCGFVESYATCGRPNDMRNFLFARYPRECLNLPSGAQSFRAFWTSKDSKARYCTSIPKAFGVQVEPVRGVNWLVQKLPASKRFASVALAAKKLIRRAS</sequence>
<dbReference type="Proteomes" id="UP001652660">
    <property type="component" value="Chromosome 2c"/>
</dbReference>
<name>A0A6P6VQ75_COFAR</name>
<gene>
    <name evidence="2" type="primary">LOC113725703</name>
</gene>
<organism evidence="1 2">
    <name type="scientific">Coffea arabica</name>
    <name type="common">Arabian coffee</name>
    <dbReference type="NCBI Taxonomy" id="13443"/>
    <lineage>
        <taxon>Eukaryota</taxon>
        <taxon>Viridiplantae</taxon>
        <taxon>Streptophyta</taxon>
        <taxon>Embryophyta</taxon>
        <taxon>Tracheophyta</taxon>
        <taxon>Spermatophyta</taxon>
        <taxon>Magnoliopsida</taxon>
        <taxon>eudicotyledons</taxon>
        <taxon>Gunneridae</taxon>
        <taxon>Pentapetalae</taxon>
        <taxon>asterids</taxon>
        <taxon>lamiids</taxon>
        <taxon>Gentianales</taxon>
        <taxon>Rubiaceae</taxon>
        <taxon>Ixoroideae</taxon>
        <taxon>Gardenieae complex</taxon>
        <taxon>Bertiereae - Coffeeae clade</taxon>
        <taxon>Coffeeae</taxon>
        <taxon>Coffea</taxon>
    </lineage>
</organism>
<dbReference type="GeneID" id="113725703"/>